<comment type="caution">
    <text evidence="1">The sequence shown here is derived from an EMBL/GenBank/DDBJ whole genome shotgun (WGS) entry which is preliminary data.</text>
</comment>
<dbReference type="RefSeq" id="WP_126608308.1">
    <property type="nucleotide sequence ID" value="NZ_AP025144.1"/>
</dbReference>
<evidence type="ECO:0000313" key="2">
    <source>
        <dbReference type="Proteomes" id="UP001156690"/>
    </source>
</evidence>
<dbReference type="Pfam" id="PF02810">
    <property type="entry name" value="SEC-C"/>
    <property type="match status" value="1"/>
</dbReference>
<dbReference type="SUPFAM" id="SSF103642">
    <property type="entry name" value="Sec-C motif"/>
    <property type="match status" value="1"/>
</dbReference>
<proteinExistence type="predicted"/>
<evidence type="ECO:0000313" key="1">
    <source>
        <dbReference type="EMBL" id="GLQ71790.1"/>
    </source>
</evidence>
<organism evidence="1 2">
    <name type="scientific">Vibrio penaeicida</name>
    <dbReference type="NCBI Taxonomy" id="104609"/>
    <lineage>
        <taxon>Bacteria</taxon>
        <taxon>Pseudomonadati</taxon>
        <taxon>Pseudomonadota</taxon>
        <taxon>Gammaproteobacteria</taxon>
        <taxon>Vibrionales</taxon>
        <taxon>Vibrionaceae</taxon>
        <taxon>Vibrio</taxon>
    </lineage>
</organism>
<sequence length="197" mass="22225">MYQLISLPNGYDGENAYFYEGAVLAANFATQPLEPKKWLPEIQAEEIEKQIVDQINNQYASIKSSEYRPSEWANDKEAFADFSEGFMSVWAIIEEQWLESQVSDGTARMLQALLTTFMLGIDEEQTREQMKQAGVDNPPRLEELLPQLDIMTSEVAMAADELMTGAKSQSVNPYKTVGRNDVCPCESGKKFKKCCGR</sequence>
<gene>
    <name evidence="1" type="ORF">GCM10007932_11500</name>
</gene>
<dbReference type="AlphaFoldDB" id="A0AAV5NMF5"/>
<dbReference type="Gene3D" id="3.10.450.50">
    <property type="match status" value="1"/>
</dbReference>
<dbReference type="Proteomes" id="UP001156690">
    <property type="component" value="Unassembled WGS sequence"/>
</dbReference>
<name>A0AAV5NMF5_9VIBR</name>
<protein>
    <submittedName>
        <fullName evidence="1">Prepilin peptidase</fullName>
    </submittedName>
</protein>
<keyword evidence="2" id="KW-1185">Reference proteome</keyword>
<dbReference type="EMBL" id="BSNX01000008">
    <property type="protein sequence ID" value="GLQ71790.1"/>
    <property type="molecule type" value="Genomic_DNA"/>
</dbReference>
<reference evidence="2" key="1">
    <citation type="journal article" date="2019" name="Int. J. Syst. Evol. Microbiol.">
        <title>The Global Catalogue of Microorganisms (GCM) 10K type strain sequencing project: providing services to taxonomists for standard genome sequencing and annotation.</title>
        <authorList>
            <consortium name="The Broad Institute Genomics Platform"/>
            <consortium name="The Broad Institute Genome Sequencing Center for Infectious Disease"/>
            <person name="Wu L."/>
            <person name="Ma J."/>
        </authorList>
    </citation>
    <scope>NUCLEOTIDE SEQUENCE [LARGE SCALE GENOMIC DNA]</scope>
    <source>
        <strain evidence="2">NBRC 15640</strain>
    </source>
</reference>
<accession>A0AAV5NMF5</accession>
<dbReference type="InterPro" id="IPR004027">
    <property type="entry name" value="SEC_C_motif"/>
</dbReference>